<organism evidence="2 3">
    <name type="scientific">candidate division WWE3 bacterium</name>
    <dbReference type="NCBI Taxonomy" id="2053526"/>
    <lineage>
        <taxon>Bacteria</taxon>
        <taxon>Katanobacteria</taxon>
    </lineage>
</organism>
<keyword evidence="1" id="KW-1133">Transmembrane helix</keyword>
<gene>
    <name evidence="2" type="ORF">GYA27_00400</name>
</gene>
<evidence type="ECO:0000313" key="3">
    <source>
        <dbReference type="Proteomes" id="UP000526033"/>
    </source>
</evidence>
<feature type="transmembrane region" description="Helical" evidence="1">
    <location>
        <begin position="207"/>
        <end position="232"/>
    </location>
</feature>
<feature type="transmembrane region" description="Helical" evidence="1">
    <location>
        <begin position="184"/>
        <end position="201"/>
    </location>
</feature>
<feature type="transmembrane region" description="Helical" evidence="1">
    <location>
        <begin position="356"/>
        <end position="376"/>
    </location>
</feature>
<feature type="transmembrane region" description="Helical" evidence="1">
    <location>
        <begin position="301"/>
        <end position="319"/>
    </location>
</feature>
<feature type="transmembrane region" description="Helical" evidence="1">
    <location>
        <begin position="388"/>
        <end position="406"/>
    </location>
</feature>
<accession>A0A7X9DJJ4</accession>
<comment type="caution">
    <text evidence="2">The sequence shown here is derived from an EMBL/GenBank/DDBJ whole genome shotgun (WGS) entry which is preliminary data.</text>
</comment>
<name>A0A7X9DJJ4_UNCKA</name>
<evidence type="ECO:0000256" key="1">
    <source>
        <dbReference type="SAM" id="Phobius"/>
    </source>
</evidence>
<feature type="transmembrane region" description="Helical" evidence="1">
    <location>
        <begin position="90"/>
        <end position="114"/>
    </location>
</feature>
<feature type="transmembrane region" description="Helical" evidence="1">
    <location>
        <begin position="331"/>
        <end position="350"/>
    </location>
</feature>
<dbReference type="EMBL" id="JAAZNL010000004">
    <property type="protein sequence ID" value="NMB69650.1"/>
    <property type="molecule type" value="Genomic_DNA"/>
</dbReference>
<proteinExistence type="predicted"/>
<evidence type="ECO:0000313" key="2">
    <source>
        <dbReference type="EMBL" id="NMB69650.1"/>
    </source>
</evidence>
<keyword evidence="1" id="KW-0472">Membrane</keyword>
<dbReference type="AlphaFoldDB" id="A0A7X9DJJ4"/>
<feature type="transmembrane region" description="Helical" evidence="1">
    <location>
        <begin position="121"/>
        <end position="142"/>
    </location>
</feature>
<dbReference type="Proteomes" id="UP000526033">
    <property type="component" value="Unassembled WGS sequence"/>
</dbReference>
<sequence>MKAFLTIVLGSAVIFFCSWFSVSSLKINSLDIQSEDTLPAMFLPYSIVQNGNIYLDRFYDQLVKKYPQPDDKDYKKGNVPFYLIKVENHYLSAFTIIAPLLALPVYFFPVIFGVLPTWQNLIILSHMAEALLMGLSGWLLYLIATKRLNLETKLARTVTVIYLFATINYGLVSQALWQHGSVQLLLLTGLYFYLSESYYINYLLSGIFWGFAFLARPTALLPIALFFGTTLLSFRPVKEKLSKLVVLAFGALPAVTFFLWYNSTFYRSFTNQGYSSQLFTSWLGDFPVSFFGVWLSPSKGILIYSPILIFSLIGFVLALKNKNKKVTDLYIISGFVVFIHTLVISFWKHWYGGWSFGYRMSSDVIPFMVLMIVPFLQSAYYQKYKKLFICLLTLSIIIQILSFIFYDGIWHAAYDKGFHDTSWLWSVKDSEFVFNIRRVLVKLNLLSQACPKCLPQ</sequence>
<feature type="transmembrane region" description="Helical" evidence="1">
    <location>
        <begin position="244"/>
        <end position="261"/>
    </location>
</feature>
<keyword evidence="1" id="KW-0812">Transmembrane</keyword>
<reference evidence="2 3" key="1">
    <citation type="journal article" date="2020" name="Biotechnol. Biofuels">
        <title>New insights from the biogas microbiome by comprehensive genome-resolved metagenomics of nearly 1600 species originating from multiple anaerobic digesters.</title>
        <authorList>
            <person name="Campanaro S."/>
            <person name="Treu L."/>
            <person name="Rodriguez-R L.M."/>
            <person name="Kovalovszki A."/>
            <person name="Ziels R.M."/>
            <person name="Maus I."/>
            <person name="Zhu X."/>
            <person name="Kougias P.G."/>
            <person name="Basile A."/>
            <person name="Luo G."/>
            <person name="Schluter A."/>
            <person name="Konstantinidis K.T."/>
            <person name="Angelidaki I."/>
        </authorList>
    </citation>
    <scope>NUCLEOTIDE SEQUENCE [LARGE SCALE GENOMIC DNA]</scope>
    <source>
        <strain evidence="2">AS27yjCOA_165</strain>
    </source>
</reference>
<protein>
    <recommendedName>
        <fullName evidence="4">Glycosyltransferase RgtA/B/C/D-like domain-containing protein</fullName>
    </recommendedName>
</protein>
<evidence type="ECO:0008006" key="4">
    <source>
        <dbReference type="Google" id="ProtNLM"/>
    </source>
</evidence>
<feature type="transmembrane region" description="Helical" evidence="1">
    <location>
        <begin position="154"/>
        <end position="172"/>
    </location>
</feature>